<dbReference type="AlphaFoldDB" id="D7T9Q3"/>
<proteinExistence type="predicted"/>
<sequence>MGCPTALRKGCWTQEEDSLLRKYVKEFGEENWKHIAAKSGLRRCRKSCRLRWLNYLRPNIKRGNFGADEDDLIMRLHRLLGNRWSMIAGRIPGRTPNEIKNYWKSYLSKKIASETNKNSVPVKHRTQSSAMDAERMGSASERKQGKEEEEDTVAFWRRLLSEAEYKEKFVWHDSCIPSIQVQLFWFLSYPSFLFLWMLWMACDLSLNN</sequence>
<keyword evidence="3" id="KW-0805">Transcription regulation</keyword>
<dbReference type="GO" id="GO:0006355">
    <property type="term" value="P:regulation of DNA-templated transcription"/>
    <property type="evidence" value="ECO:0000318"/>
    <property type="project" value="GO_Central"/>
</dbReference>
<feature type="domain" description="HTH myb-type" evidence="11">
    <location>
        <begin position="7"/>
        <end position="60"/>
    </location>
</feature>
<dbReference type="FunFam" id="1.10.10.60:FF:000875">
    <property type="match status" value="1"/>
</dbReference>
<dbReference type="InParanoid" id="D7T9Q3"/>
<evidence type="ECO:0000256" key="2">
    <source>
        <dbReference type="ARBA" id="ARBA00022737"/>
    </source>
</evidence>
<evidence type="ECO:0000256" key="1">
    <source>
        <dbReference type="ARBA" id="ARBA00004123"/>
    </source>
</evidence>
<dbReference type="HOGENOM" id="CLU_1322953_0_0_1"/>
<keyword evidence="6" id="KW-0804">Transcription</keyword>
<evidence type="ECO:0000256" key="7">
    <source>
        <dbReference type="ARBA" id="ARBA00023242"/>
    </source>
</evidence>
<evidence type="ECO:0000256" key="9">
    <source>
        <dbReference type="SAM" id="Phobius"/>
    </source>
</evidence>
<dbReference type="Proteomes" id="UP000009183">
    <property type="component" value="Chromosome 1"/>
</dbReference>
<dbReference type="PROSITE" id="PS50090">
    <property type="entry name" value="MYB_LIKE"/>
    <property type="match status" value="2"/>
</dbReference>
<evidence type="ECO:0000259" key="10">
    <source>
        <dbReference type="PROSITE" id="PS50090"/>
    </source>
</evidence>
<keyword evidence="13" id="KW-1185">Reference proteome</keyword>
<keyword evidence="5" id="KW-0010">Activator</keyword>
<name>D7T9Q3_VITVI</name>
<dbReference type="eggNOG" id="KOG0048">
    <property type="taxonomic scope" value="Eukaryota"/>
</dbReference>
<keyword evidence="2" id="KW-0677">Repeat</keyword>
<dbReference type="InterPro" id="IPR001005">
    <property type="entry name" value="SANT/Myb"/>
</dbReference>
<dbReference type="InterPro" id="IPR017930">
    <property type="entry name" value="Myb_dom"/>
</dbReference>
<feature type="compositionally biased region" description="Basic and acidic residues" evidence="8">
    <location>
        <begin position="132"/>
        <end position="146"/>
    </location>
</feature>
<evidence type="ECO:0000256" key="6">
    <source>
        <dbReference type="ARBA" id="ARBA00023163"/>
    </source>
</evidence>
<keyword evidence="9" id="KW-1133">Transmembrane helix</keyword>
<dbReference type="PROSITE" id="PS51294">
    <property type="entry name" value="HTH_MYB"/>
    <property type="match status" value="2"/>
</dbReference>
<feature type="domain" description="HTH myb-type" evidence="11">
    <location>
        <begin position="61"/>
        <end position="111"/>
    </location>
</feature>
<dbReference type="Pfam" id="PF00249">
    <property type="entry name" value="Myb_DNA-binding"/>
    <property type="match status" value="2"/>
</dbReference>
<evidence type="ECO:0000313" key="12">
    <source>
        <dbReference type="EMBL" id="CBI27225.3"/>
    </source>
</evidence>
<protein>
    <submittedName>
        <fullName evidence="12">Uncharacterized protein</fullName>
    </submittedName>
</protein>
<feature type="region of interest" description="Disordered" evidence="8">
    <location>
        <begin position="117"/>
        <end position="147"/>
    </location>
</feature>
<accession>D7T9Q3</accession>
<evidence type="ECO:0000256" key="3">
    <source>
        <dbReference type="ARBA" id="ARBA00023015"/>
    </source>
</evidence>
<dbReference type="PANTHER" id="PTHR47999:SF123">
    <property type="entry name" value="TRANSCRIPTION FACTOR MYB114-LIKE"/>
    <property type="match status" value="1"/>
</dbReference>
<dbReference type="InterPro" id="IPR009057">
    <property type="entry name" value="Homeodomain-like_sf"/>
</dbReference>
<keyword evidence="9" id="KW-0472">Membrane</keyword>
<comment type="subcellular location">
    <subcellularLocation>
        <location evidence="1">Nucleus</location>
    </subcellularLocation>
</comment>
<evidence type="ECO:0000256" key="5">
    <source>
        <dbReference type="ARBA" id="ARBA00023159"/>
    </source>
</evidence>
<dbReference type="GO" id="GO:0005634">
    <property type="term" value="C:nucleus"/>
    <property type="evidence" value="ECO:0000318"/>
    <property type="project" value="GO_Central"/>
</dbReference>
<dbReference type="FunFam" id="1.10.10.60:FF:000218">
    <property type="entry name" value="Myb transcription factor"/>
    <property type="match status" value="1"/>
</dbReference>
<dbReference type="SUPFAM" id="SSF46689">
    <property type="entry name" value="Homeodomain-like"/>
    <property type="match status" value="1"/>
</dbReference>
<feature type="domain" description="Myb-like" evidence="10">
    <location>
        <begin position="57"/>
        <end position="107"/>
    </location>
</feature>
<organism evidence="12 13">
    <name type="scientific">Vitis vinifera</name>
    <name type="common">Grape</name>
    <dbReference type="NCBI Taxonomy" id="29760"/>
    <lineage>
        <taxon>Eukaryota</taxon>
        <taxon>Viridiplantae</taxon>
        <taxon>Streptophyta</taxon>
        <taxon>Embryophyta</taxon>
        <taxon>Tracheophyta</taxon>
        <taxon>Spermatophyta</taxon>
        <taxon>Magnoliopsida</taxon>
        <taxon>eudicotyledons</taxon>
        <taxon>Gunneridae</taxon>
        <taxon>Pentapetalae</taxon>
        <taxon>rosids</taxon>
        <taxon>Vitales</taxon>
        <taxon>Vitaceae</taxon>
        <taxon>Viteae</taxon>
        <taxon>Vitis</taxon>
    </lineage>
</organism>
<evidence type="ECO:0000256" key="8">
    <source>
        <dbReference type="SAM" id="MobiDB-lite"/>
    </source>
</evidence>
<keyword evidence="7" id="KW-0539">Nucleus</keyword>
<dbReference type="OrthoDB" id="2143914at2759"/>
<dbReference type="GO" id="GO:0000987">
    <property type="term" value="F:cis-regulatory region sequence-specific DNA binding"/>
    <property type="evidence" value="ECO:0000318"/>
    <property type="project" value="GO_Central"/>
</dbReference>
<dbReference type="Gene3D" id="1.10.10.60">
    <property type="entry name" value="Homeodomain-like"/>
    <property type="match status" value="2"/>
</dbReference>
<dbReference type="PaxDb" id="29760-VIT_01s0011g01200.t01"/>
<keyword evidence="9" id="KW-0812">Transmembrane</keyword>
<keyword evidence="4" id="KW-0238">DNA-binding</keyword>
<dbReference type="InterPro" id="IPR015495">
    <property type="entry name" value="Myb_TF_plants"/>
</dbReference>
<feature type="domain" description="Myb-like" evidence="10">
    <location>
        <begin position="4"/>
        <end position="56"/>
    </location>
</feature>
<dbReference type="OMA" id="IDHELEM"/>
<dbReference type="SMART" id="SM00717">
    <property type="entry name" value="SANT"/>
    <property type="match status" value="2"/>
</dbReference>
<evidence type="ECO:0000313" key="13">
    <source>
        <dbReference type="Proteomes" id="UP000009183"/>
    </source>
</evidence>
<evidence type="ECO:0000259" key="11">
    <source>
        <dbReference type="PROSITE" id="PS51294"/>
    </source>
</evidence>
<evidence type="ECO:0000256" key="4">
    <source>
        <dbReference type="ARBA" id="ARBA00023125"/>
    </source>
</evidence>
<feature type="transmembrane region" description="Helical" evidence="9">
    <location>
        <begin position="183"/>
        <end position="202"/>
    </location>
</feature>
<reference evidence="13" key="1">
    <citation type="journal article" date="2007" name="Nature">
        <title>The grapevine genome sequence suggests ancestral hexaploidization in major angiosperm phyla.</title>
        <authorList>
            <consortium name="The French-Italian Public Consortium for Grapevine Genome Characterization."/>
            <person name="Jaillon O."/>
            <person name="Aury J.-M."/>
            <person name="Noel B."/>
            <person name="Policriti A."/>
            <person name="Clepet C."/>
            <person name="Casagrande A."/>
            <person name="Choisne N."/>
            <person name="Aubourg S."/>
            <person name="Vitulo N."/>
            <person name="Jubin C."/>
            <person name="Vezzi A."/>
            <person name="Legeai F."/>
            <person name="Hugueney P."/>
            <person name="Dasilva C."/>
            <person name="Horner D."/>
            <person name="Mica E."/>
            <person name="Jublot D."/>
            <person name="Poulain J."/>
            <person name="Bruyere C."/>
            <person name="Billault A."/>
            <person name="Segurens B."/>
            <person name="Gouyvenoux M."/>
            <person name="Ugarte E."/>
            <person name="Cattonaro F."/>
            <person name="Anthouard V."/>
            <person name="Vico V."/>
            <person name="Del Fabbro C."/>
            <person name="Alaux M."/>
            <person name="Di Gaspero G."/>
            <person name="Dumas V."/>
            <person name="Felice N."/>
            <person name="Paillard S."/>
            <person name="Juman I."/>
            <person name="Moroldo M."/>
            <person name="Scalabrin S."/>
            <person name="Canaguier A."/>
            <person name="Le Clainche I."/>
            <person name="Malacrida G."/>
            <person name="Durand E."/>
            <person name="Pesole G."/>
            <person name="Laucou V."/>
            <person name="Chatelet P."/>
            <person name="Merdinoglu D."/>
            <person name="Delledonne M."/>
            <person name="Pezzotti M."/>
            <person name="Lecharny A."/>
            <person name="Scarpelli C."/>
            <person name="Artiguenave F."/>
            <person name="Pe M.E."/>
            <person name="Valle G."/>
            <person name="Morgante M."/>
            <person name="Caboche M."/>
            <person name="Adam-Blondon A.-F."/>
            <person name="Weissenbach J."/>
            <person name="Quetier F."/>
            <person name="Wincker P."/>
        </authorList>
    </citation>
    <scope>NUCLEOTIDE SEQUENCE [LARGE SCALE GENOMIC DNA]</scope>
    <source>
        <strain evidence="13">cv. Pinot noir / PN40024</strain>
    </source>
</reference>
<dbReference type="EMBL" id="FN595752">
    <property type="protein sequence ID" value="CBI27225.3"/>
    <property type="molecule type" value="Genomic_DNA"/>
</dbReference>
<dbReference type="PANTHER" id="PTHR47999">
    <property type="entry name" value="TRANSCRIPTION FACTOR MYB8-RELATED-RELATED"/>
    <property type="match status" value="1"/>
</dbReference>
<gene>
    <name evidence="12" type="ordered locus">VIT_01s0011g01200</name>
</gene>
<dbReference type="CDD" id="cd00167">
    <property type="entry name" value="SANT"/>
    <property type="match status" value="2"/>
</dbReference>